<protein>
    <submittedName>
        <fullName evidence="1">Uncharacterized protein</fullName>
    </submittedName>
</protein>
<reference evidence="1" key="2">
    <citation type="journal article" date="2015" name="Data Brief">
        <title>Shoot transcriptome of the giant reed, Arundo donax.</title>
        <authorList>
            <person name="Barrero R.A."/>
            <person name="Guerrero F.D."/>
            <person name="Moolhuijzen P."/>
            <person name="Goolsby J.A."/>
            <person name="Tidwell J."/>
            <person name="Bellgard S.E."/>
            <person name="Bellgard M.I."/>
        </authorList>
    </citation>
    <scope>NUCLEOTIDE SEQUENCE</scope>
    <source>
        <tissue evidence="1">Shoot tissue taken approximately 20 cm above the soil surface</tissue>
    </source>
</reference>
<organism evidence="1">
    <name type="scientific">Arundo donax</name>
    <name type="common">Giant reed</name>
    <name type="synonym">Donax arundinaceus</name>
    <dbReference type="NCBI Taxonomy" id="35708"/>
    <lineage>
        <taxon>Eukaryota</taxon>
        <taxon>Viridiplantae</taxon>
        <taxon>Streptophyta</taxon>
        <taxon>Embryophyta</taxon>
        <taxon>Tracheophyta</taxon>
        <taxon>Spermatophyta</taxon>
        <taxon>Magnoliopsida</taxon>
        <taxon>Liliopsida</taxon>
        <taxon>Poales</taxon>
        <taxon>Poaceae</taxon>
        <taxon>PACMAD clade</taxon>
        <taxon>Arundinoideae</taxon>
        <taxon>Arundineae</taxon>
        <taxon>Arundo</taxon>
    </lineage>
</organism>
<dbReference type="EMBL" id="GBRH01166036">
    <property type="protein sequence ID" value="JAE31860.1"/>
    <property type="molecule type" value="Transcribed_RNA"/>
</dbReference>
<dbReference type="AlphaFoldDB" id="A0A0A9H3S2"/>
<proteinExistence type="predicted"/>
<reference evidence="1" key="1">
    <citation type="submission" date="2014-09" db="EMBL/GenBank/DDBJ databases">
        <authorList>
            <person name="Magalhaes I.L.F."/>
            <person name="Oliveira U."/>
            <person name="Santos F.R."/>
            <person name="Vidigal T.H.D.A."/>
            <person name="Brescovit A.D."/>
            <person name="Santos A.J."/>
        </authorList>
    </citation>
    <scope>NUCLEOTIDE SEQUENCE</scope>
    <source>
        <tissue evidence="1">Shoot tissue taken approximately 20 cm above the soil surface</tissue>
    </source>
</reference>
<name>A0A0A9H3S2_ARUDO</name>
<sequence>MCIEYFRTSGNYRTKTKDKAYM</sequence>
<evidence type="ECO:0000313" key="1">
    <source>
        <dbReference type="EMBL" id="JAE31860.1"/>
    </source>
</evidence>
<accession>A0A0A9H3S2</accession>